<feature type="transmembrane region" description="Helical" evidence="1">
    <location>
        <begin position="121"/>
        <end position="142"/>
    </location>
</feature>
<keyword evidence="1" id="KW-0812">Transmembrane</keyword>
<keyword evidence="1" id="KW-1133">Transmembrane helix</keyword>
<accession>A0A7K0J9R3</accession>
<dbReference type="EMBL" id="VUMG01000004">
    <property type="protein sequence ID" value="MSS46488.1"/>
    <property type="molecule type" value="Genomic_DNA"/>
</dbReference>
<feature type="transmembrane region" description="Helical" evidence="1">
    <location>
        <begin position="85"/>
        <end position="115"/>
    </location>
</feature>
<feature type="transmembrane region" description="Helical" evidence="1">
    <location>
        <begin position="190"/>
        <end position="214"/>
    </location>
</feature>
<keyword evidence="3" id="KW-1185">Reference proteome</keyword>
<feature type="transmembrane region" description="Helical" evidence="1">
    <location>
        <begin position="42"/>
        <end position="64"/>
    </location>
</feature>
<evidence type="ECO:0000313" key="3">
    <source>
        <dbReference type="Proteomes" id="UP000466104"/>
    </source>
</evidence>
<gene>
    <name evidence="2" type="ORF">FYJ43_10770</name>
</gene>
<organism evidence="2 3">
    <name type="scientific">Cutibacterium porci</name>
    <dbReference type="NCBI Taxonomy" id="2605781"/>
    <lineage>
        <taxon>Bacteria</taxon>
        <taxon>Bacillati</taxon>
        <taxon>Actinomycetota</taxon>
        <taxon>Actinomycetes</taxon>
        <taxon>Propionibacteriales</taxon>
        <taxon>Propionibacteriaceae</taxon>
        <taxon>Cutibacterium</taxon>
    </lineage>
</organism>
<proteinExistence type="predicted"/>
<evidence type="ECO:0000313" key="2">
    <source>
        <dbReference type="EMBL" id="MSS46488.1"/>
    </source>
</evidence>
<dbReference type="Proteomes" id="UP000466104">
    <property type="component" value="Unassembled WGS sequence"/>
</dbReference>
<feature type="transmembrane region" description="Helical" evidence="1">
    <location>
        <begin position="149"/>
        <end position="170"/>
    </location>
</feature>
<dbReference type="AlphaFoldDB" id="A0A7K0J9R3"/>
<keyword evidence="1" id="KW-0472">Membrane</keyword>
<dbReference type="RefSeq" id="WP_154564662.1">
    <property type="nucleotide sequence ID" value="NZ_VUMG01000004.1"/>
</dbReference>
<comment type="caution">
    <text evidence="2">The sequence shown here is derived from an EMBL/GenBank/DDBJ whole genome shotgun (WGS) entry which is preliminary data.</text>
</comment>
<feature type="transmembrane region" description="Helical" evidence="1">
    <location>
        <begin position="12"/>
        <end position="30"/>
    </location>
</feature>
<reference evidence="2 3" key="1">
    <citation type="submission" date="2019-08" db="EMBL/GenBank/DDBJ databases">
        <title>In-depth cultivation of the pig gut microbiome towards novel bacterial diversity and tailored functional studies.</title>
        <authorList>
            <person name="Wylensek D."/>
            <person name="Hitch T.C.A."/>
            <person name="Clavel T."/>
        </authorList>
    </citation>
    <scope>NUCLEOTIDE SEQUENCE [LARGE SCALE GENOMIC DNA]</scope>
    <source>
        <strain evidence="2 3">WCA-380-WT-3A</strain>
    </source>
</reference>
<sequence length="390" mass="40567">MKACLRQAVWSGLGLAVLWVATSVGLMHMYPRVWKSFALTTGSVSVDTVILSPVCCGVGVAYGARLRRAGVTRTSRAWPRSATAAIVTTWLMGVGAVLLLAVGVTTAILALVASGDADPRLVMGSVLTAMAATAFLALGAVLGVAAGSYLLAAVAAIAVYLVAGAVPEAYDLLIGWSGPAAIDGAPSHLTWHAIALWAGLDCAVIVVSLVLVAVITTPGGGPWWRWLTATILVAVVIVDAAATIRLEEVWESTDDWRCREVGKRGSMACVSGDLSWRLEEYATAMGRVDDLLMASGVQRRIVYAPEGGPGKAGYLPVRTHVSTSSTAREWAGDLNAPLLGDNLLGVEDSTSSQCDGTVEILDDALVSVMDGQPLAPDSLRSMVAQVRACP</sequence>
<feature type="transmembrane region" description="Helical" evidence="1">
    <location>
        <begin position="226"/>
        <end position="244"/>
    </location>
</feature>
<evidence type="ECO:0000256" key="1">
    <source>
        <dbReference type="SAM" id="Phobius"/>
    </source>
</evidence>
<name>A0A7K0J9R3_9ACTN</name>
<protein>
    <submittedName>
        <fullName evidence="2">Conjugal transfer protein TraL</fullName>
    </submittedName>
</protein>